<dbReference type="AlphaFoldDB" id="A0A151P9I5"/>
<evidence type="ECO:0000313" key="2">
    <source>
        <dbReference type="Proteomes" id="UP000050525"/>
    </source>
</evidence>
<proteinExistence type="predicted"/>
<organism evidence="1 2">
    <name type="scientific">Alligator mississippiensis</name>
    <name type="common">American alligator</name>
    <dbReference type="NCBI Taxonomy" id="8496"/>
    <lineage>
        <taxon>Eukaryota</taxon>
        <taxon>Metazoa</taxon>
        <taxon>Chordata</taxon>
        <taxon>Craniata</taxon>
        <taxon>Vertebrata</taxon>
        <taxon>Euteleostomi</taxon>
        <taxon>Archelosauria</taxon>
        <taxon>Archosauria</taxon>
        <taxon>Crocodylia</taxon>
        <taxon>Alligatoridae</taxon>
        <taxon>Alligatorinae</taxon>
        <taxon>Alligator</taxon>
    </lineage>
</organism>
<name>A0A151P9I5_ALLMI</name>
<reference evidence="1 2" key="1">
    <citation type="journal article" date="2012" name="Genome Biol.">
        <title>Sequencing three crocodilian genomes to illuminate the evolution of archosaurs and amniotes.</title>
        <authorList>
            <person name="St John J.A."/>
            <person name="Braun E.L."/>
            <person name="Isberg S.R."/>
            <person name="Miles L.G."/>
            <person name="Chong A.Y."/>
            <person name="Gongora J."/>
            <person name="Dalzell P."/>
            <person name="Moran C."/>
            <person name="Bed'hom B."/>
            <person name="Abzhanov A."/>
            <person name="Burgess S.C."/>
            <person name="Cooksey A.M."/>
            <person name="Castoe T.A."/>
            <person name="Crawford N.G."/>
            <person name="Densmore L.D."/>
            <person name="Drew J.C."/>
            <person name="Edwards S.V."/>
            <person name="Faircloth B.C."/>
            <person name="Fujita M.K."/>
            <person name="Greenwold M.J."/>
            <person name="Hoffmann F.G."/>
            <person name="Howard J.M."/>
            <person name="Iguchi T."/>
            <person name="Janes D.E."/>
            <person name="Khan S.Y."/>
            <person name="Kohno S."/>
            <person name="de Koning A.J."/>
            <person name="Lance S.L."/>
            <person name="McCarthy F.M."/>
            <person name="McCormack J.E."/>
            <person name="Merchant M.E."/>
            <person name="Peterson D.G."/>
            <person name="Pollock D.D."/>
            <person name="Pourmand N."/>
            <person name="Raney B.J."/>
            <person name="Roessler K.A."/>
            <person name="Sanford J.R."/>
            <person name="Sawyer R.H."/>
            <person name="Schmidt C.J."/>
            <person name="Triplett E.W."/>
            <person name="Tuberville T.D."/>
            <person name="Venegas-Anaya M."/>
            <person name="Howard J.T."/>
            <person name="Jarvis E.D."/>
            <person name="Guillette L.J.Jr."/>
            <person name="Glenn T.C."/>
            <person name="Green R.E."/>
            <person name="Ray D.A."/>
        </authorList>
    </citation>
    <scope>NUCLEOTIDE SEQUENCE [LARGE SCALE GENOMIC DNA]</scope>
    <source>
        <strain evidence="1">KSC_2009_1</strain>
    </source>
</reference>
<evidence type="ECO:0000313" key="1">
    <source>
        <dbReference type="EMBL" id="KYO45692.1"/>
    </source>
</evidence>
<keyword evidence="2" id="KW-1185">Reference proteome</keyword>
<dbReference type="EMBL" id="AKHW03000533">
    <property type="protein sequence ID" value="KYO45692.1"/>
    <property type="molecule type" value="Genomic_DNA"/>
</dbReference>
<comment type="caution">
    <text evidence="1">The sequence shown here is derived from an EMBL/GenBank/DDBJ whole genome shotgun (WGS) entry which is preliminary data.</text>
</comment>
<sequence length="81" mass="9828">MLDCLPIVAKELLVDSQAWHTEDIMRKLERDTHEEERAWQRDQVDQEFWDRLLALKERHLEAQEWQVAMVARTVETTEEDH</sequence>
<gene>
    <name evidence="1" type="ORF">Y1Q_0021365</name>
</gene>
<accession>A0A151P9I5</accession>
<protein>
    <submittedName>
        <fullName evidence="1">Uncharacterized protein</fullName>
    </submittedName>
</protein>
<dbReference type="Proteomes" id="UP000050525">
    <property type="component" value="Unassembled WGS sequence"/>
</dbReference>